<evidence type="ECO:0000256" key="2">
    <source>
        <dbReference type="ARBA" id="ARBA00022692"/>
    </source>
</evidence>
<evidence type="ECO:0000256" key="3">
    <source>
        <dbReference type="ARBA" id="ARBA00022989"/>
    </source>
</evidence>
<comment type="subcellular location">
    <subcellularLocation>
        <location evidence="1">Membrane</location>
        <topology evidence="1">Multi-pass membrane protein</topology>
    </subcellularLocation>
</comment>
<dbReference type="InterPro" id="IPR052337">
    <property type="entry name" value="SAT4-like"/>
</dbReference>
<evidence type="ECO:0000256" key="5">
    <source>
        <dbReference type="ARBA" id="ARBA00038359"/>
    </source>
</evidence>
<evidence type="ECO:0000256" key="7">
    <source>
        <dbReference type="SAM" id="Phobius"/>
    </source>
</evidence>
<dbReference type="Proteomes" id="UP001600888">
    <property type="component" value="Unassembled WGS sequence"/>
</dbReference>
<feature type="region of interest" description="Disordered" evidence="6">
    <location>
        <begin position="312"/>
        <end position="346"/>
    </location>
</feature>
<feature type="transmembrane region" description="Helical" evidence="7">
    <location>
        <begin position="272"/>
        <end position="292"/>
    </location>
</feature>
<evidence type="ECO:0000256" key="1">
    <source>
        <dbReference type="ARBA" id="ARBA00004141"/>
    </source>
</evidence>
<evidence type="ECO:0000313" key="10">
    <source>
        <dbReference type="Proteomes" id="UP001600888"/>
    </source>
</evidence>
<feature type="transmembrane region" description="Helical" evidence="7">
    <location>
        <begin position="177"/>
        <end position="199"/>
    </location>
</feature>
<gene>
    <name evidence="9" type="ORF">FJTKL_12655</name>
</gene>
<evidence type="ECO:0000259" key="8">
    <source>
        <dbReference type="Pfam" id="PF20684"/>
    </source>
</evidence>
<protein>
    <recommendedName>
        <fullName evidence="8">Rhodopsin domain-containing protein</fullName>
    </recommendedName>
</protein>
<feature type="domain" description="Rhodopsin" evidence="8">
    <location>
        <begin position="33"/>
        <end position="298"/>
    </location>
</feature>
<organism evidence="9 10">
    <name type="scientific">Diaporthe vaccinii</name>
    <dbReference type="NCBI Taxonomy" id="105482"/>
    <lineage>
        <taxon>Eukaryota</taxon>
        <taxon>Fungi</taxon>
        <taxon>Dikarya</taxon>
        <taxon>Ascomycota</taxon>
        <taxon>Pezizomycotina</taxon>
        <taxon>Sordariomycetes</taxon>
        <taxon>Sordariomycetidae</taxon>
        <taxon>Diaporthales</taxon>
        <taxon>Diaporthaceae</taxon>
        <taxon>Diaporthe</taxon>
        <taxon>Diaporthe eres species complex</taxon>
    </lineage>
</organism>
<dbReference type="EMBL" id="JBAWTH010000067">
    <property type="protein sequence ID" value="KAL2280436.1"/>
    <property type="molecule type" value="Genomic_DNA"/>
</dbReference>
<feature type="transmembrane region" description="Helical" evidence="7">
    <location>
        <begin position="15"/>
        <end position="37"/>
    </location>
</feature>
<feature type="transmembrane region" description="Helical" evidence="7">
    <location>
        <begin position="211"/>
        <end position="229"/>
    </location>
</feature>
<dbReference type="InterPro" id="IPR049326">
    <property type="entry name" value="Rhodopsin_dom_fungi"/>
</dbReference>
<feature type="compositionally biased region" description="Polar residues" evidence="6">
    <location>
        <begin position="377"/>
        <end position="390"/>
    </location>
</feature>
<feature type="compositionally biased region" description="Gly residues" evidence="6">
    <location>
        <begin position="364"/>
        <end position="376"/>
    </location>
</feature>
<keyword evidence="10" id="KW-1185">Reference proteome</keyword>
<reference evidence="9 10" key="1">
    <citation type="submission" date="2024-03" db="EMBL/GenBank/DDBJ databases">
        <title>A high-quality draft genome sequence of Diaporthe vaccinii, a causative agent of upright dieback and viscid rot disease in cranberry plants.</title>
        <authorList>
            <person name="Sarrasin M."/>
            <person name="Lang B.F."/>
            <person name="Burger G."/>
        </authorList>
    </citation>
    <scope>NUCLEOTIDE SEQUENCE [LARGE SCALE GENOMIC DNA]</scope>
    <source>
        <strain evidence="9 10">IS7</strain>
    </source>
</reference>
<proteinExistence type="inferred from homology"/>
<keyword evidence="4 7" id="KW-0472">Membrane</keyword>
<sequence length="496" mass="53345">MADNATYLAEYNGGALVGTAVSFLILTFFSVGLRTYVRGVLTNSFMADDWLMLAAQVVFTISCTFILLGVDTGLGRHNKAVPQNQEIQALKWQALATATYVLNMMFIKLSIGFFLLRLAVQKRYLYTIYGTMFVVLIWSLALWFWDIFQCSPVQAQWDYTIPNLRCVSAQEVVNAAYALSVMTIVTDWLFALLPIPMIWHVKMSPQAKATVFVVLGLGIFASIATLIRLKFLSDLTDTSDILCKKLPRLLLFSSLPSRTSLANEPPVAGTDAMVWTLVEPGVAIVASSLVTIRPLLRKMRLKGFESTERSRGLQYTGQSGSFGATGGSRGGATIRSGQRRAGGMPGYGRGSSIKLADMEPGFGGGGGGGNGGGGYWSQGTTLSSRTSTHAGRNGWGVGVAVTVREDDEDADRISPVVASGGHGHGRSGVSTPESEVFVIEGPARTQHTGQAAGAWRSETPTSAEESEHSQGLRYPGHNGTGPRRVSSPDFPIQNPR</sequence>
<name>A0ABR4EDQ6_9PEZI</name>
<evidence type="ECO:0000313" key="9">
    <source>
        <dbReference type="EMBL" id="KAL2280436.1"/>
    </source>
</evidence>
<dbReference type="Pfam" id="PF20684">
    <property type="entry name" value="Fung_rhodopsin"/>
    <property type="match status" value="1"/>
</dbReference>
<comment type="similarity">
    <text evidence="5">Belongs to the SAT4 family.</text>
</comment>
<comment type="caution">
    <text evidence="9">The sequence shown here is derived from an EMBL/GenBank/DDBJ whole genome shotgun (WGS) entry which is preliminary data.</text>
</comment>
<feature type="region of interest" description="Disordered" evidence="6">
    <location>
        <begin position="364"/>
        <end position="390"/>
    </location>
</feature>
<accession>A0ABR4EDQ6</accession>
<keyword evidence="2 7" id="KW-0812">Transmembrane</keyword>
<feature type="region of interest" description="Disordered" evidence="6">
    <location>
        <begin position="443"/>
        <end position="496"/>
    </location>
</feature>
<dbReference type="PANTHER" id="PTHR33048">
    <property type="entry name" value="PTH11-LIKE INTEGRAL MEMBRANE PROTEIN (AFU_ORTHOLOGUE AFUA_5G11245)"/>
    <property type="match status" value="1"/>
</dbReference>
<keyword evidence="3 7" id="KW-1133">Transmembrane helix</keyword>
<feature type="transmembrane region" description="Helical" evidence="7">
    <location>
        <begin position="90"/>
        <end position="116"/>
    </location>
</feature>
<feature type="transmembrane region" description="Helical" evidence="7">
    <location>
        <begin position="49"/>
        <end position="70"/>
    </location>
</feature>
<evidence type="ECO:0000256" key="4">
    <source>
        <dbReference type="ARBA" id="ARBA00023136"/>
    </source>
</evidence>
<dbReference type="PANTHER" id="PTHR33048:SF96">
    <property type="entry name" value="INTEGRAL MEMBRANE PROTEIN"/>
    <property type="match status" value="1"/>
</dbReference>
<evidence type="ECO:0000256" key="6">
    <source>
        <dbReference type="SAM" id="MobiDB-lite"/>
    </source>
</evidence>
<feature type="transmembrane region" description="Helical" evidence="7">
    <location>
        <begin position="123"/>
        <end position="145"/>
    </location>
</feature>